<dbReference type="AlphaFoldDB" id="A0A212K9J7"/>
<name>A0A212K9J7_9BACT</name>
<feature type="compositionally biased region" description="Basic and acidic residues" evidence="1">
    <location>
        <begin position="107"/>
        <end position="123"/>
    </location>
</feature>
<feature type="compositionally biased region" description="Basic and acidic residues" evidence="1">
    <location>
        <begin position="32"/>
        <end position="48"/>
    </location>
</feature>
<feature type="compositionally biased region" description="Basic and acidic residues" evidence="1">
    <location>
        <begin position="57"/>
        <end position="71"/>
    </location>
</feature>
<protein>
    <submittedName>
        <fullName evidence="2">Uncharacterized protein</fullName>
    </submittedName>
</protein>
<dbReference type="RefSeq" id="WP_296952059.1">
    <property type="nucleotide sequence ID" value="NZ_LT599021.1"/>
</dbReference>
<organism evidence="2">
    <name type="scientific">uncultured Dysgonomonas sp</name>
    <dbReference type="NCBI Taxonomy" id="206096"/>
    <lineage>
        <taxon>Bacteria</taxon>
        <taxon>Pseudomonadati</taxon>
        <taxon>Bacteroidota</taxon>
        <taxon>Bacteroidia</taxon>
        <taxon>Bacteroidales</taxon>
        <taxon>Dysgonomonadaceae</taxon>
        <taxon>Dysgonomonas</taxon>
        <taxon>environmental samples</taxon>
    </lineage>
</organism>
<feature type="compositionally biased region" description="Basic and acidic residues" evidence="1">
    <location>
        <begin position="80"/>
        <end position="91"/>
    </location>
</feature>
<gene>
    <name evidence="2" type="ORF">KL86DYS2_13344</name>
</gene>
<feature type="compositionally biased region" description="Polar residues" evidence="1">
    <location>
        <begin position="93"/>
        <end position="102"/>
    </location>
</feature>
<accession>A0A212K9J7</accession>
<feature type="region of interest" description="Disordered" evidence="1">
    <location>
        <begin position="32"/>
        <end position="139"/>
    </location>
</feature>
<reference evidence="2" key="1">
    <citation type="submission" date="2016-04" db="EMBL/GenBank/DDBJ databases">
        <authorList>
            <person name="Evans L.H."/>
            <person name="Alamgir A."/>
            <person name="Owens N."/>
            <person name="Weber N.D."/>
            <person name="Virtaneva K."/>
            <person name="Barbian K."/>
            <person name="Babar A."/>
            <person name="Rosenke K."/>
        </authorList>
    </citation>
    <scope>NUCLEOTIDE SEQUENCE</scope>
    <source>
        <strain evidence="2">86-2</strain>
    </source>
</reference>
<evidence type="ECO:0000256" key="1">
    <source>
        <dbReference type="SAM" id="MobiDB-lite"/>
    </source>
</evidence>
<proteinExistence type="predicted"/>
<evidence type="ECO:0000313" key="2">
    <source>
        <dbReference type="EMBL" id="SBW08317.1"/>
    </source>
</evidence>
<dbReference type="EMBL" id="FLUL01000001">
    <property type="protein sequence ID" value="SBW08317.1"/>
    <property type="molecule type" value="Genomic_DNA"/>
</dbReference>
<sequence length="139" mass="15448">MNNIVQILKKTGLFLFGVLLVIWGYKVNAANTEEKAKEEKEKNTKEVEQPIVLPPADEPKTEEQPVKEEVKSLTAPAKVSTDKKKAEDVKPKASTTPQTKKASTAVENKKENQTEEKKVEEVKQTVIEKATPEESSGTE</sequence>